<dbReference type="RefSeq" id="WP_264369918.1">
    <property type="nucleotide sequence ID" value="NZ_JAPCIO010000032.1"/>
</dbReference>
<comment type="caution">
    <text evidence="4">The sequence shown here is derived from an EMBL/GenBank/DDBJ whole genome shotgun (WGS) entry which is preliminary data.</text>
</comment>
<evidence type="ECO:0000313" key="4">
    <source>
        <dbReference type="EMBL" id="MCW1149242.1"/>
    </source>
</evidence>
<accession>A0ABT3EKX7</accession>
<protein>
    <submittedName>
        <fullName evidence="4">Recombinase family protein</fullName>
    </submittedName>
</protein>
<feature type="non-terminal residue" evidence="4">
    <location>
        <position position="1"/>
    </location>
</feature>
<evidence type="ECO:0000256" key="2">
    <source>
        <dbReference type="ARBA" id="ARBA00023172"/>
    </source>
</evidence>
<keyword evidence="5" id="KW-1185">Reference proteome</keyword>
<dbReference type="InterPro" id="IPR011109">
    <property type="entry name" value="DNA_bind_recombinase_dom"/>
</dbReference>
<proteinExistence type="predicted"/>
<gene>
    <name evidence="4" type="ORF">OJ995_13540</name>
</gene>
<dbReference type="Gene3D" id="3.90.1750.20">
    <property type="entry name" value="Putative Large Serine Recombinase, Chain B, Domain 2"/>
    <property type="match status" value="1"/>
</dbReference>
<reference evidence="4" key="1">
    <citation type="submission" date="2022-10" db="EMBL/GenBank/DDBJ databases">
        <title>Flavobacterium sp. nov., a bacterium isolated from lake sediment.</title>
        <authorList>
            <person name="Qu J.-H."/>
        </authorList>
    </citation>
    <scope>NUCLEOTIDE SEQUENCE</scope>
    <source>
        <strain evidence="4">TH16-21</strain>
    </source>
</reference>
<evidence type="ECO:0000259" key="3">
    <source>
        <dbReference type="PROSITE" id="PS51737"/>
    </source>
</evidence>
<dbReference type="PANTHER" id="PTHR30461">
    <property type="entry name" value="DNA-INVERTASE FROM LAMBDOID PROPHAGE"/>
    <property type="match status" value="1"/>
</dbReference>
<dbReference type="Proteomes" id="UP001165677">
    <property type="component" value="Unassembled WGS sequence"/>
</dbReference>
<dbReference type="Pfam" id="PF07508">
    <property type="entry name" value="Recombinase"/>
    <property type="match status" value="1"/>
</dbReference>
<evidence type="ECO:0000256" key="1">
    <source>
        <dbReference type="ARBA" id="ARBA00023125"/>
    </source>
</evidence>
<dbReference type="EMBL" id="JAPCIO010000032">
    <property type="protein sequence ID" value="MCW1149242.1"/>
    <property type="molecule type" value="Genomic_DNA"/>
</dbReference>
<keyword evidence="1" id="KW-0238">DNA-binding</keyword>
<name>A0ABT3EKX7_9FLAO</name>
<sequence>RMAPLGYKNSRDENNKPIVLVGHNANLIQNAFKEFSEGKPQSDIIRDLRKKGIKVSRSNMSKLLRNPFYMGKIIIPKLGEEPTQIINGIHEAIVSDNLFFKVQDVLNGVKSNKKEGYSFQREEFPLRGILFCSS</sequence>
<dbReference type="PROSITE" id="PS51737">
    <property type="entry name" value="RECOMBINASE_DNA_BIND"/>
    <property type="match status" value="1"/>
</dbReference>
<organism evidence="4 5">
    <name type="scientific">Flavobacterium lacisediminis</name>
    <dbReference type="NCBI Taxonomy" id="2989705"/>
    <lineage>
        <taxon>Bacteria</taxon>
        <taxon>Pseudomonadati</taxon>
        <taxon>Bacteroidota</taxon>
        <taxon>Flavobacteriia</taxon>
        <taxon>Flavobacteriales</taxon>
        <taxon>Flavobacteriaceae</taxon>
        <taxon>Flavobacterium</taxon>
    </lineage>
</organism>
<dbReference type="PANTHER" id="PTHR30461:SF2">
    <property type="entry name" value="SERINE RECOMBINASE PINE-RELATED"/>
    <property type="match status" value="1"/>
</dbReference>
<dbReference type="InterPro" id="IPR038109">
    <property type="entry name" value="DNA_bind_recomb_sf"/>
</dbReference>
<dbReference type="InterPro" id="IPR050639">
    <property type="entry name" value="SSR_resolvase"/>
</dbReference>
<evidence type="ECO:0000313" key="5">
    <source>
        <dbReference type="Proteomes" id="UP001165677"/>
    </source>
</evidence>
<keyword evidence="2" id="KW-0233">DNA recombination</keyword>
<feature type="domain" description="Recombinase" evidence="3">
    <location>
        <begin position="4"/>
        <end position="112"/>
    </location>
</feature>
<feature type="non-terminal residue" evidence="4">
    <location>
        <position position="134"/>
    </location>
</feature>